<dbReference type="Proteomes" id="UP000275069">
    <property type="component" value="Chromosome"/>
</dbReference>
<dbReference type="OrthoDB" id="9804765at2"/>
<dbReference type="Gene3D" id="3.30.429.10">
    <property type="entry name" value="Macrophage Migration Inhibitory Factor"/>
    <property type="match status" value="1"/>
</dbReference>
<dbReference type="RefSeq" id="WP_120789665.1">
    <property type="nucleotide sequence ID" value="NZ_CP032624.1"/>
</dbReference>
<gene>
    <name evidence="1" type="ORF">D7I44_11735</name>
</gene>
<name>A0A387BJ64_9MICO</name>
<dbReference type="EMBL" id="CP032624">
    <property type="protein sequence ID" value="AYG04135.1"/>
    <property type="molecule type" value="Genomic_DNA"/>
</dbReference>
<evidence type="ECO:0000313" key="2">
    <source>
        <dbReference type="Proteomes" id="UP000275069"/>
    </source>
</evidence>
<accession>A0A387BJ64</accession>
<dbReference type="SUPFAM" id="SSF55331">
    <property type="entry name" value="Tautomerase/MIF"/>
    <property type="match status" value="1"/>
</dbReference>
<dbReference type="Pfam" id="PF14552">
    <property type="entry name" value="Tautomerase_2"/>
    <property type="match status" value="1"/>
</dbReference>
<dbReference type="AlphaFoldDB" id="A0A387BJ64"/>
<proteinExistence type="predicted"/>
<dbReference type="InterPro" id="IPR014347">
    <property type="entry name" value="Tautomerase/MIF_sf"/>
</dbReference>
<protein>
    <recommendedName>
        <fullName evidence="3">Tautomerase family protein</fullName>
    </recommendedName>
</protein>
<organism evidence="1 2">
    <name type="scientific">Gryllotalpicola protaetiae</name>
    <dbReference type="NCBI Taxonomy" id="2419771"/>
    <lineage>
        <taxon>Bacteria</taxon>
        <taxon>Bacillati</taxon>
        <taxon>Actinomycetota</taxon>
        <taxon>Actinomycetes</taxon>
        <taxon>Micrococcales</taxon>
        <taxon>Microbacteriaceae</taxon>
        <taxon>Gryllotalpicola</taxon>
    </lineage>
</organism>
<dbReference type="PANTHER" id="PTHR38460">
    <property type="entry name" value="TAUTOMERASE YOLI-RELATED"/>
    <property type="match status" value="1"/>
</dbReference>
<sequence>MPLIQVDLDHDHYASIKDRLSQALQEAQVDVYDVPGDDLFQVFRSHAAGEVRAGEDAAGHPIVIRITGVHRYPLATKQALFAAITARVSALGVSPADIHIILTENAYEDWYAGK</sequence>
<dbReference type="KEGG" id="gry:D7I44_11735"/>
<keyword evidence="2" id="KW-1185">Reference proteome</keyword>
<reference evidence="1 2" key="1">
    <citation type="submission" date="2018-09" db="EMBL/GenBank/DDBJ databases">
        <title>Genome sequencing of strain 2DFW10M-5.</title>
        <authorList>
            <person name="Heo J."/>
            <person name="Kim S.-J."/>
            <person name="Kwon S.-W."/>
        </authorList>
    </citation>
    <scope>NUCLEOTIDE SEQUENCE [LARGE SCALE GENOMIC DNA]</scope>
    <source>
        <strain evidence="1 2">2DFW10M-5</strain>
    </source>
</reference>
<dbReference type="PANTHER" id="PTHR38460:SF1">
    <property type="entry name" value="TAUTOMERASE YOLI-RELATED"/>
    <property type="match status" value="1"/>
</dbReference>
<evidence type="ECO:0000313" key="1">
    <source>
        <dbReference type="EMBL" id="AYG04135.1"/>
    </source>
</evidence>
<evidence type="ECO:0008006" key="3">
    <source>
        <dbReference type="Google" id="ProtNLM"/>
    </source>
</evidence>
<dbReference type="InterPro" id="IPR037479">
    <property type="entry name" value="Tauto_MSAD"/>
</dbReference>